<name>A0A6A4GBB6_9AGAR</name>
<dbReference type="AlphaFoldDB" id="A0A6A4GBB6"/>
<evidence type="ECO:0000313" key="2">
    <source>
        <dbReference type="Proteomes" id="UP000799118"/>
    </source>
</evidence>
<accession>A0A6A4GBB6</accession>
<gene>
    <name evidence="1" type="ORF">BT96DRAFT_1010055</name>
</gene>
<evidence type="ECO:0000313" key="1">
    <source>
        <dbReference type="EMBL" id="KAE9382771.1"/>
    </source>
</evidence>
<sequence>MAAYAAYSNRAPQAALQPAYYSLMPQVVLLVVLPKATPAMGSLGSQSFIWITGWYSYERLCSCYVHCLLGTHANYGEYRPATVSPVALGQQWGIPLFFPCSFIAVLPKL</sequence>
<proteinExistence type="predicted"/>
<dbReference type="EMBL" id="ML771003">
    <property type="protein sequence ID" value="KAE9382771.1"/>
    <property type="molecule type" value="Genomic_DNA"/>
</dbReference>
<protein>
    <submittedName>
        <fullName evidence="1">Uncharacterized protein</fullName>
    </submittedName>
</protein>
<organism evidence="1 2">
    <name type="scientific">Gymnopus androsaceus JB14</name>
    <dbReference type="NCBI Taxonomy" id="1447944"/>
    <lineage>
        <taxon>Eukaryota</taxon>
        <taxon>Fungi</taxon>
        <taxon>Dikarya</taxon>
        <taxon>Basidiomycota</taxon>
        <taxon>Agaricomycotina</taxon>
        <taxon>Agaricomycetes</taxon>
        <taxon>Agaricomycetidae</taxon>
        <taxon>Agaricales</taxon>
        <taxon>Marasmiineae</taxon>
        <taxon>Omphalotaceae</taxon>
        <taxon>Gymnopus</taxon>
    </lineage>
</organism>
<keyword evidence="2" id="KW-1185">Reference proteome</keyword>
<reference evidence="1" key="1">
    <citation type="journal article" date="2019" name="Environ. Microbiol.">
        <title>Fungal ecological strategies reflected in gene transcription - a case study of two litter decomposers.</title>
        <authorList>
            <person name="Barbi F."/>
            <person name="Kohler A."/>
            <person name="Barry K."/>
            <person name="Baskaran P."/>
            <person name="Daum C."/>
            <person name="Fauchery L."/>
            <person name="Ihrmark K."/>
            <person name="Kuo A."/>
            <person name="LaButti K."/>
            <person name="Lipzen A."/>
            <person name="Morin E."/>
            <person name="Grigoriev I.V."/>
            <person name="Henrissat B."/>
            <person name="Lindahl B."/>
            <person name="Martin F."/>
        </authorList>
    </citation>
    <scope>NUCLEOTIDE SEQUENCE</scope>
    <source>
        <strain evidence="1">JB14</strain>
    </source>
</reference>
<dbReference type="Proteomes" id="UP000799118">
    <property type="component" value="Unassembled WGS sequence"/>
</dbReference>